<evidence type="ECO:0000313" key="1">
    <source>
        <dbReference type="EMBL" id="KRZ14918.1"/>
    </source>
</evidence>
<dbReference type="EMBL" id="JYDP01000021">
    <property type="protein sequence ID" value="KRZ14918.1"/>
    <property type="molecule type" value="Genomic_DNA"/>
</dbReference>
<reference evidence="1 2" key="1">
    <citation type="submission" date="2015-01" db="EMBL/GenBank/DDBJ databases">
        <title>Evolution of Trichinella species and genotypes.</title>
        <authorList>
            <person name="Korhonen P.K."/>
            <person name="Edoardo P."/>
            <person name="Giuseppe L.R."/>
            <person name="Gasser R.B."/>
        </authorList>
    </citation>
    <scope>NUCLEOTIDE SEQUENCE [LARGE SCALE GENOMIC DNA]</scope>
    <source>
        <strain evidence="1">ISS1029</strain>
    </source>
</reference>
<gene>
    <name evidence="1" type="ORF">T11_15575</name>
</gene>
<evidence type="ECO:0000313" key="2">
    <source>
        <dbReference type="Proteomes" id="UP000055024"/>
    </source>
</evidence>
<organism evidence="1 2">
    <name type="scientific">Trichinella zimbabwensis</name>
    <dbReference type="NCBI Taxonomy" id="268475"/>
    <lineage>
        <taxon>Eukaryota</taxon>
        <taxon>Metazoa</taxon>
        <taxon>Ecdysozoa</taxon>
        <taxon>Nematoda</taxon>
        <taxon>Enoplea</taxon>
        <taxon>Dorylaimia</taxon>
        <taxon>Trichinellida</taxon>
        <taxon>Trichinellidae</taxon>
        <taxon>Trichinella</taxon>
    </lineage>
</organism>
<dbReference type="AlphaFoldDB" id="A0A0V1HWS8"/>
<accession>A0A0V1HWS8</accession>
<protein>
    <submittedName>
        <fullName evidence="1">Uncharacterized protein</fullName>
    </submittedName>
</protein>
<proteinExistence type="predicted"/>
<dbReference type="Proteomes" id="UP000055024">
    <property type="component" value="Unassembled WGS sequence"/>
</dbReference>
<keyword evidence="2" id="KW-1185">Reference proteome</keyword>
<name>A0A0V1HWS8_9BILA</name>
<sequence>MVIFIMNFIMHLHESRQREKRVSFKMDSFLKRSSKCNDALTLQRNNKINPYKQQPIDQLLSAFRATACQQISTRFRTKSSNYYIGIKAIDSSKKLSMTRRIHFSKQQIIQHKSVKKPLKSHEIMSVFFILKEMRLILQKLDFLFLYIL</sequence>
<comment type="caution">
    <text evidence="1">The sequence shown here is derived from an EMBL/GenBank/DDBJ whole genome shotgun (WGS) entry which is preliminary data.</text>
</comment>